<evidence type="ECO:0000313" key="2">
    <source>
        <dbReference type="Proteomes" id="UP000026962"/>
    </source>
</evidence>
<keyword evidence="2" id="KW-1185">Reference proteome</keyword>
<dbReference type="STRING" id="4537.A0A0E0JYM3"/>
<reference evidence="1" key="1">
    <citation type="submission" date="2015-04" db="UniProtKB">
        <authorList>
            <consortium name="EnsemblPlants"/>
        </authorList>
    </citation>
    <scope>IDENTIFICATION</scope>
</reference>
<sequence length="141" mass="14707">MLLQARPPGHRFADAALRGGRRRLSHHLHAAAAGGDGARDVFDAVPASDDRMQCSVLLRERTAGGDHYGCTSLLRLALAAAVKSSSALPDGCGGAALGRCLHGLAVRVRYADGAVVAKAVMDMYGRIGSLADTCMVFDEMS</sequence>
<proteinExistence type="predicted"/>
<dbReference type="Gramene" id="OPUNC02G11350.1">
    <property type="protein sequence ID" value="OPUNC02G11350.1"/>
    <property type="gene ID" value="OPUNC02G11350"/>
</dbReference>
<evidence type="ECO:0000313" key="1">
    <source>
        <dbReference type="EnsemblPlants" id="OPUNC02G11350.1"/>
    </source>
</evidence>
<dbReference type="EnsemblPlants" id="OPUNC02G11350.1">
    <property type="protein sequence ID" value="OPUNC02G11350.1"/>
    <property type="gene ID" value="OPUNC02G11350"/>
</dbReference>
<dbReference type="Proteomes" id="UP000026962">
    <property type="component" value="Chromosome 2"/>
</dbReference>
<dbReference type="HOGENOM" id="CLU_1828449_0_0_1"/>
<dbReference type="AlphaFoldDB" id="A0A0E0JYM3"/>
<organism evidence="1">
    <name type="scientific">Oryza punctata</name>
    <name type="common">Red rice</name>
    <dbReference type="NCBI Taxonomy" id="4537"/>
    <lineage>
        <taxon>Eukaryota</taxon>
        <taxon>Viridiplantae</taxon>
        <taxon>Streptophyta</taxon>
        <taxon>Embryophyta</taxon>
        <taxon>Tracheophyta</taxon>
        <taxon>Spermatophyta</taxon>
        <taxon>Magnoliopsida</taxon>
        <taxon>Liliopsida</taxon>
        <taxon>Poales</taxon>
        <taxon>Poaceae</taxon>
        <taxon>BOP clade</taxon>
        <taxon>Oryzoideae</taxon>
        <taxon>Oryzeae</taxon>
        <taxon>Oryzinae</taxon>
        <taxon>Oryza</taxon>
    </lineage>
</organism>
<name>A0A0E0JYM3_ORYPU</name>
<accession>A0A0E0JYM3</accession>
<evidence type="ECO:0008006" key="3">
    <source>
        <dbReference type="Google" id="ProtNLM"/>
    </source>
</evidence>
<reference evidence="1" key="2">
    <citation type="submission" date="2018-05" db="EMBL/GenBank/DDBJ databases">
        <title>OpunRS2 (Oryza punctata Reference Sequence Version 2).</title>
        <authorList>
            <person name="Zhang J."/>
            <person name="Kudrna D."/>
            <person name="Lee S."/>
            <person name="Talag J."/>
            <person name="Welchert J."/>
            <person name="Wing R.A."/>
        </authorList>
    </citation>
    <scope>NUCLEOTIDE SEQUENCE [LARGE SCALE GENOMIC DNA]</scope>
</reference>
<protein>
    <recommendedName>
        <fullName evidence="3">Pentatricopeptide repeat-containing protein</fullName>
    </recommendedName>
</protein>